<evidence type="ECO:0000256" key="1">
    <source>
        <dbReference type="ARBA" id="ARBA00000185"/>
    </source>
</evidence>
<name>A0A0M3HJZ8_ASCLU</name>
<protein>
    <recommendedName>
        <fullName evidence="3">DNA topoisomerase (ATP-hydrolyzing)</fullName>
        <ecNumber evidence="3">5.6.2.2</ecNumber>
    </recommendedName>
</protein>
<dbReference type="GO" id="GO:0000819">
    <property type="term" value="P:sister chromatid segregation"/>
    <property type="evidence" value="ECO:0007669"/>
    <property type="project" value="TreeGrafter"/>
</dbReference>
<proteinExistence type="predicted"/>
<dbReference type="GO" id="GO:0006265">
    <property type="term" value="P:DNA topological change"/>
    <property type="evidence" value="ECO:0007669"/>
    <property type="project" value="InterPro"/>
</dbReference>
<evidence type="ECO:0000256" key="7">
    <source>
        <dbReference type="ARBA" id="ARBA00023125"/>
    </source>
</evidence>
<evidence type="ECO:0000313" key="10">
    <source>
        <dbReference type="WBParaSite" id="ALUE_0000184301-mRNA-1"/>
    </source>
</evidence>
<dbReference type="EC" id="5.6.2.2" evidence="3"/>
<dbReference type="Gene3D" id="3.40.50.670">
    <property type="match status" value="1"/>
</dbReference>
<dbReference type="PANTHER" id="PTHR10169:SF38">
    <property type="entry name" value="DNA TOPOISOMERASE 2"/>
    <property type="match status" value="1"/>
</dbReference>
<dbReference type="GO" id="GO:0003918">
    <property type="term" value="F:DNA topoisomerase type II (double strand cut, ATP-hydrolyzing) activity"/>
    <property type="evidence" value="ECO:0007669"/>
    <property type="project" value="UniProtKB-EC"/>
</dbReference>
<reference evidence="10" key="1">
    <citation type="submission" date="2017-02" db="UniProtKB">
        <authorList>
            <consortium name="WormBaseParasite"/>
        </authorList>
    </citation>
    <scope>IDENTIFICATION</scope>
</reference>
<keyword evidence="6" id="KW-0799">Topoisomerase</keyword>
<sequence>MLNVREGNHKQIMENVEINALLKIIGLQYRLKYENDDDMKTLRYGKVMVMADQVCSSFKFVSGDRKSRLSHCYEIFMYMLARNMRPSNHEF</sequence>
<keyword evidence="7" id="KW-0238">DNA-binding</keyword>
<dbReference type="PANTHER" id="PTHR10169">
    <property type="entry name" value="DNA TOPOISOMERASE/GYRASE"/>
    <property type="match status" value="1"/>
</dbReference>
<keyword evidence="9" id="KW-1185">Reference proteome</keyword>
<evidence type="ECO:0000256" key="8">
    <source>
        <dbReference type="ARBA" id="ARBA00023235"/>
    </source>
</evidence>
<comment type="catalytic activity">
    <reaction evidence="1">
        <text>ATP-dependent breakage, passage and rejoining of double-stranded DNA.</text>
        <dbReference type="EC" id="5.6.2.2"/>
    </reaction>
</comment>
<dbReference type="InterPro" id="IPR050634">
    <property type="entry name" value="DNA_Topoisomerase_II"/>
</dbReference>
<evidence type="ECO:0000256" key="4">
    <source>
        <dbReference type="ARBA" id="ARBA00022741"/>
    </source>
</evidence>
<dbReference type="WBParaSite" id="ALUE_0000184301-mRNA-1">
    <property type="protein sequence ID" value="ALUE_0000184301-mRNA-1"/>
    <property type="gene ID" value="ALUE_0000184301"/>
</dbReference>
<keyword evidence="8" id="KW-0413">Isomerase</keyword>
<dbReference type="GO" id="GO:0005634">
    <property type="term" value="C:nucleus"/>
    <property type="evidence" value="ECO:0007669"/>
    <property type="project" value="TreeGrafter"/>
</dbReference>
<comment type="cofactor">
    <cofactor evidence="2">
        <name>Mg(2+)</name>
        <dbReference type="ChEBI" id="CHEBI:18420"/>
    </cofactor>
</comment>
<evidence type="ECO:0000256" key="2">
    <source>
        <dbReference type="ARBA" id="ARBA00001946"/>
    </source>
</evidence>
<dbReference type="SUPFAM" id="SSF56719">
    <property type="entry name" value="Type II DNA topoisomerase"/>
    <property type="match status" value="1"/>
</dbReference>
<dbReference type="GO" id="GO:0000712">
    <property type="term" value="P:resolution of meiotic recombination intermediates"/>
    <property type="evidence" value="ECO:0007669"/>
    <property type="project" value="TreeGrafter"/>
</dbReference>
<dbReference type="GO" id="GO:0003677">
    <property type="term" value="F:DNA binding"/>
    <property type="evidence" value="ECO:0007669"/>
    <property type="project" value="UniProtKB-KW"/>
</dbReference>
<dbReference type="InterPro" id="IPR013760">
    <property type="entry name" value="Topo_IIA-like_dom_sf"/>
</dbReference>
<dbReference type="GO" id="GO:0005524">
    <property type="term" value="F:ATP binding"/>
    <property type="evidence" value="ECO:0007669"/>
    <property type="project" value="UniProtKB-KW"/>
</dbReference>
<keyword evidence="4" id="KW-0547">Nucleotide-binding</keyword>
<keyword evidence="5" id="KW-0067">ATP-binding</keyword>
<evidence type="ECO:0000256" key="5">
    <source>
        <dbReference type="ARBA" id="ARBA00022840"/>
    </source>
</evidence>
<evidence type="ECO:0000256" key="3">
    <source>
        <dbReference type="ARBA" id="ARBA00012895"/>
    </source>
</evidence>
<dbReference type="Proteomes" id="UP000036681">
    <property type="component" value="Unplaced"/>
</dbReference>
<evidence type="ECO:0000256" key="6">
    <source>
        <dbReference type="ARBA" id="ARBA00023029"/>
    </source>
</evidence>
<accession>A0A0M3HJZ8</accession>
<dbReference type="FunFam" id="3.40.50.670:FF:000001">
    <property type="entry name" value="DNA topoisomerase 2"/>
    <property type="match status" value="1"/>
</dbReference>
<dbReference type="InterPro" id="IPR013759">
    <property type="entry name" value="Topo_IIA_B_C"/>
</dbReference>
<dbReference type="AlphaFoldDB" id="A0A0M3HJZ8"/>
<evidence type="ECO:0000313" key="9">
    <source>
        <dbReference type="Proteomes" id="UP000036681"/>
    </source>
</evidence>
<organism evidence="9 10">
    <name type="scientific">Ascaris lumbricoides</name>
    <name type="common">Giant roundworm</name>
    <dbReference type="NCBI Taxonomy" id="6252"/>
    <lineage>
        <taxon>Eukaryota</taxon>
        <taxon>Metazoa</taxon>
        <taxon>Ecdysozoa</taxon>
        <taxon>Nematoda</taxon>
        <taxon>Chromadorea</taxon>
        <taxon>Rhabditida</taxon>
        <taxon>Spirurina</taxon>
        <taxon>Ascaridomorpha</taxon>
        <taxon>Ascaridoidea</taxon>
        <taxon>Ascarididae</taxon>
        <taxon>Ascaris</taxon>
    </lineage>
</organism>